<dbReference type="Proteomes" id="UP001501509">
    <property type="component" value="Unassembled WGS sequence"/>
</dbReference>
<evidence type="ECO:0000313" key="2">
    <source>
        <dbReference type="Proteomes" id="UP001501509"/>
    </source>
</evidence>
<comment type="caution">
    <text evidence="1">The sequence shown here is derived from an EMBL/GenBank/DDBJ whole genome shotgun (WGS) entry which is preliminary data.</text>
</comment>
<dbReference type="EMBL" id="BAAATD010000006">
    <property type="protein sequence ID" value="GAA2607606.1"/>
    <property type="molecule type" value="Genomic_DNA"/>
</dbReference>
<gene>
    <name evidence="1" type="ORF">GCM10010411_47290</name>
</gene>
<protein>
    <submittedName>
        <fullName evidence="1">Uncharacterized protein</fullName>
    </submittedName>
</protein>
<proteinExistence type="predicted"/>
<name>A0ABN3PXT5_9ACTN</name>
<sequence>MVADVGITRDGIDVQAASMSGGTSHERERLAALGDALWRDGGVRVEHTGISVHGLTVGRCVQVACHAQPWDGPLYFCEPQPDGDPCRVLGPADNVTQVAGQILRRVRAEAGGVCG</sequence>
<evidence type="ECO:0000313" key="1">
    <source>
        <dbReference type="EMBL" id="GAA2607606.1"/>
    </source>
</evidence>
<accession>A0ABN3PXT5</accession>
<reference evidence="1 2" key="1">
    <citation type="journal article" date="2019" name="Int. J. Syst. Evol. Microbiol.">
        <title>The Global Catalogue of Microorganisms (GCM) 10K type strain sequencing project: providing services to taxonomists for standard genome sequencing and annotation.</title>
        <authorList>
            <consortium name="The Broad Institute Genomics Platform"/>
            <consortium name="The Broad Institute Genome Sequencing Center for Infectious Disease"/>
            <person name="Wu L."/>
            <person name="Ma J."/>
        </authorList>
    </citation>
    <scope>NUCLEOTIDE SEQUENCE [LARGE SCALE GENOMIC DNA]</scope>
    <source>
        <strain evidence="1 2">JCM 6833</strain>
    </source>
</reference>
<organism evidence="1 2">
    <name type="scientific">Actinomadura fulvescens</name>
    <dbReference type="NCBI Taxonomy" id="46160"/>
    <lineage>
        <taxon>Bacteria</taxon>
        <taxon>Bacillati</taxon>
        <taxon>Actinomycetota</taxon>
        <taxon>Actinomycetes</taxon>
        <taxon>Streptosporangiales</taxon>
        <taxon>Thermomonosporaceae</taxon>
        <taxon>Actinomadura</taxon>
    </lineage>
</organism>
<keyword evidence="2" id="KW-1185">Reference proteome</keyword>